<gene>
    <name evidence="1" type="ORF">A6K24_25325</name>
</gene>
<name>A0A179STY0_9BACI</name>
<keyword evidence="2" id="KW-1185">Reference proteome</keyword>
<evidence type="ECO:0000313" key="1">
    <source>
        <dbReference type="EMBL" id="OAS84500.1"/>
    </source>
</evidence>
<protein>
    <submittedName>
        <fullName evidence="1">Uncharacterized protein</fullName>
    </submittedName>
</protein>
<evidence type="ECO:0000313" key="2">
    <source>
        <dbReference type="Proteomes" id="UP000078534"/>
    </source>
</evidence>
<reference evidence="2" key="1">
    <citation type="submission" date="2016-04" db="EMBL/GenBank/DDBJ databases">
        <authorList>
            <person name="Lyu Z."/>
            <person name="Lyu W."/>
        </authorList>
    </citation>
    <scope>NUCLEOTIDE SEQUENCE [LARGE SCALE GENOMIC DNA]</scope>
    <source>
        <strain evidence="2">C44</strain>
    </source>
</reference>
<dbReference type="EMBL" id="LWSG01000028">
    <property type="protein sequence ID" value="OAS84500.1"/>
    <property type="molecule type" value="Genomic_DNA"/>
</dbReference>
<proteinExistence type="predicted"/>
<dbReference type="STRING" id="152268.A6K24_25325"/>
<dbReference type="Proteomes" id="UP000078534">
    <property type="component" value="Unassembled WGS sequence"/>
</dbReference>
<accession>A0A179STY0</accession>
<sequence>MEQVKKTIKSSNGKANGAPPALLVLVGSIPTPKFFEGNVFIKNFEGGDDHITWSLPSYWRGPDAKKT</sequence>
<dbReference type="AlphaFoldDB" id="A0A179STY0"/>
<comment type="caution">
    <text evidence="1">The sequence shown here is derived from an EMBL/GenBank/DDBJ whole genome shotgun (WGS) entry which is preliminary data.</text>
</comment>
<organism evidence="1 2">
    <name type="scientific">Metabacillus litoralis</name>
    <dbReference type="NCBI Taxonomy" id="152268"/>
    <lineage>
        <taxon>Bacteria</taxon>
        <taxon>Bacillati</taxon>
        <taxon>Bacillota</taxon>
        <taxon>Bacilli</taxon>
        <taxon>Bacillales</taxon>
        <taxon>Bacillaceae</taxon>
        <taxon>Metabacillus</taxon>
    </lineage>
</organism>